<proteinExistence type="inferred from homology"/>
<dbReference type="SUPFAM" id="SSF53335">
    <property type="entry name" value="S-adenosyl-L-methionine-dependent methyltransferases"/>
    <property type="match status" value="1"/>
</dbReference>
<evidence type="ECO:0000259" key="4">
    <source>
        <dbReference type="Pfam" id="PF01555"/>
    </source>
</evidence>
<dbReference type="PROSITE" id="PS00092">
    <property type="entry name" value="N6_MTASE"/>
    <property type="match status" value="1"/>
</dbReference>
<evidence type="ECO:0000256" key="2">
    <source>
        <dbReference type="ARBA" id="ARBA00022603"/>
    </source>
</evidence>
<dbReference type="PRINTS" id="PR00508">
    <property type="entry name" value="S21N4MTFRASE"/>
</dbReference>
<comment type="similarity">
    <text evidence="1">Belongs to the N(4)/N(6)-methyltransferase family.</text>
</comment>
<dbReference type="InterPro" id="IPR001091">
    <property type="entry name" value="RM_Methyltransferase"/>
</dbReference>
<dbReference type="Pfam" id="PF01555">
    <property type="entry name" value="N6_N4_Mtase"/>
    <property type="match status" value="1"/>
</dbReference>
<dbReference type="InterPro" id="IPR029063">
    <property type="entry name" value="SAM-dependent_MTases_sf"/>
</dbReference>
<evidence type="ECO:0000313" key="5">
    <source>
        <dbReference type="EMBL" id="XDJ79746.1"/>
    </source>
</evidence>
<evidence type="ECO:0000256" key="1">
    <source>
        <dbReference type="ARBA" id="ARBA00006594"/>
    </source>
</evidence>
<accession>A0AB39FMT9</accession>
<dbReference type="GO" id="GO:0032259">
    <property type="term" value="P:methylation"/>
    <property type="evidence" value="ECO:0007669"/>
    <property type="project" value="UniProtKB-KW"/>
</dbReference>
<keyword evidence="2 5" id="KW-0489">Methyltransferase</keyword>
<feature type="domain" description="DNA methylase N-4/N-6" evidence="4">
    <location>
        <begin position="160"/>
        <end position="512"/>
    </location>
</feature>
<name>A0AB39FMT9_9BURK</name>
<keyword evidence="3" id="KW-0808">Transferase</keyword>
<organism evidence="5">
    <name type="scientific">Castellaniella ginsengisoli</name>
    <dbReference type="NCBI Taxonomy" id="546114"/>
    <lineage>
        <taxon>Bacteria</taxon>
        <taxon>Pseudomonadati</taxon>
        <taxon>Pseudomonadota</taxon>
        <taxon>Betaproteobacteria</taxon>
        <taxon>Burkholderiales</taxon>
        <taxon>Alcaligenaceae</taxon>
        <taxon>Castellaniella</taxon>
    </lineage>
</organism>
<dbReference type="InterPro" id="IPR002941">
    <property type="entry name" value="DNA_methylase_N4/N6"/>
</dbReference>
<dbReference type="EMBL" id="CP158267">
    <property type="protein sequence ID" value="XDJ79746.1"/>
    <property type="molecule type" value="Genomic_DNA"/>
</dbReference>
<dbReference type="AlphaFoldDB" id="A0AB39FMT9"/>
<sequence>MSRLTDLIAKAKAKDAALGAELDREFKILSSRLPFGLNFERHSPEAVELPLRPIRKGDKVRVLPERGITRKGDQRLWQVKAIHKAKKTADLELLGATAVETQTVALNDLVVVAEFRDTIYPGLVSTGKISRGGDKPCHTVINGENYHVLKALTYTHRGTVDAIYIDPPYNTGAKDWKYNNDYVEGDDLYRHSKWLAMMERRLLVAKELLNPADSVLIVTIDEKEYLRLGLLLEQLFPEAEIQMVTTVINRAGSQRAGRFSRVEEYIFYIFFGDAQVGLWTSTMLDDTIKDQKATMPTVWFTAIRRGTPSALRNARPNLFYPIFLHAKTGKFHSVGDPIGKDVDRTHITPPLGTIPMWPVHTDGTEQTWRFSADRMRQYFSAGTARLGKRDPSTGLRPVTYLQPGTLENIEKGTFVVTGRNEEGALELSLADGAAKLLAPRTVWSQSSHFARDHGSTLLKGMLGEKRFDFPKSLYAVEDCLRLVLMNKPEAIVLDFFSGSGTTAHAVMRLNKQDGGKRQCISVTNNEVAADEQKKLLEQGARPGDPEWEKWGICDYITKPRVAAAITGKTPDGEPIKGDYKFTDEFPMADGFEENAEFFTLTYETPVSVNYNLAFNRIAPLLWLRAGARGSRIDKLPNDGWAVADTYGLLSNVDTATPFIKALSKANGIRIAYIVTDDDRRFQAIAKRLPDDIEPVRLYESYLTNFSFTNGE</sequence>
<gene>
    <name evidence="5" type="ORF">ABRZ07_12760</name>
</gene>
<dbReference type="InterPro" id="IPR002052">
    <property type="entry name" value="DNA_methylase_N6_adenine_CS"/>
</dbReference>
<dbReference type="GO" id="GO:0003677">
    <property type="term" value="F:DNA binding"/>
    <property type="evidence" value="ECO:0007669"/>
    <property type="project" value="InterPro"/>
</dbReference>
<dbReference type="GO" id="GO:0008170">
    <property type="term" value="F:N-methyltransferase activity"/>
    <property type="evidence" value="ECO:0007669"/>
    <property type="project" value="InterPro"/>
</dbReference>
<reference evidence="5" key="1">
    <citation type="submission" date="2024-05" db="EMBL/GenBank/DDBJ databases">
        <authorList>
            <person name="Luo Y.-C."/>
            <person name="Nicholds J."/>
            <person name="Mortimer T."/>
            <person name="Maboni G."/>
        </authorList>
    </citation>
    <scope>NUCLEOTIDE SEQUENCE</scope>
    <source>
        <strain evidence="5">141555</strain>
    </source>
</reference>
<protein>
    <submittedName>
        <fullName evidence="5">DNA methyltransferase</fullName>
    </submittedName>
</protein>
<dbReference type="REBASE" id="857680">
    <property type="entry name" value="M.Cgi5ORF12760P"/>
</dbReference>
<evidence type="ECO:0000256" key="3">
    <source>
        <dbReference type="ARBA" id="ARBA00022679"/>
    </source>
</evidence>
<dbReference type="RefSeq" id="WP_368649182.1">
    <property type="nucleotide sequence ID" value="NZ_CP158267.1"/>
</dbReference>
<dbReference type="Gene3D" id="3.40.50.150">
    <property type="entry name" value="Vaccinia Virus protein VP39"/>
    <property type="match status" value="1"/>
</dbReference>